<dbReference type="EMBL" id="QSQN01000023">
    <property type="protein sequence ID" value="RGK38804.1"/>
    <property type="molecule type" value="Genomic_DNA"/>
</dbReference>
<protein>
    <submittedName>
        <fullName evidence="1">DNA-binding protein</fullName>
    </submittedName>
</protein>
<dbReference type="GO" id="GO:0003677">
    <property type="term" value="F:DNA binding"/>
    <property type="evidence" value="ECO:0007669"/>
    <property type="project" value="UniProtKB-KW"/>
</dbReference>
<accession>A0A3E4LND4</accession>
<dbReference type="InterPro" id="IPR038148">
    <property type="entry name" value="Tn1545/Tn916_Xis"/>
</dbReference>
<sequence length="78" mass="8727">MAKKETTNHAAPVLPMLKTVEQMSKVSGIGENKLRELMDNGELEYVQNGNRRLIADTAIWDWYERAKTAVKPPAEQGG</sequence>
<proteinExistence type="predicted"/>
<organism evidence="1 2">
    <name type="scientific">[Ruminococcus] lactaris</name>
    <dbReference type="NCBI Taxonomy" id="46228"/>
    <lineage>
        <taxon>Bacteria</taxon>
        <taxon>Bacillati</taxon>
        <taxon>Bacillota</taxon>
        <taxon>Clostridia</taxon>
        <taxon>Lachnospirales</taxon>
        <taxon>Lachnospiraceae</taxon>
        <taxon>Mediterraneibacter</taxon>
    </lineage>
</organism>
<evidence type="ECO:0000313" key="2">
    <source>
        <dbReference type="Proteomes" id="UP000260793"/>
    </source>
</evidence>
<name>A0A3E4LND4_9FIRM</name>
<keyword evidence="1" id="KW-0238">DNA-binding</keyword>
<dbReference type="Gene3D" id="3.90.105.50">
    <property type="match status" value="1"/>
</dbReference>
<dbReference type="Proteomes" id="UP000260793">
    <property type="component" value="Unassembled WGS sequence"/>
</dbReference>
<dbReference type="RefSeq" id="WP_065532041.1">
    <property type="nucleotide sequence ID" value="NZ_QSQN01000023.1"/>
</dbReference>
<reference evidence="1 2" key="1">
    <citation type="submission" date="2018-08" db="EMBL/GenBank/DDBJ databases">
        <title>A genome reference for cultivated species of the human gut microbiota.</title>
        <authorList>
            <person name="Zou Y."/>
            <person name="Xue W."/>
            <person name="Luo G."/>
        </authorList>
    </citation>
    <scope>NUCLEOTIDE SEQUENCE [LARGE SCALE GENOMIC DNA]</scope>
    <source>
        <strain evidence="1 2">TF11-7</strain>
    </source>
</reference>
<comment type="caution">
    <text evidence="1">The sequence shown here is derived from an EMBL/GenBank/DDBJ whole genome shotgun (WGS) entry which is preliminary data.</text>
</comment>
<dbReference type="GeneID" id="86193154"/>
<gene>
    <name evidence="1" type="ORF">DXD17_09240</name>
</gene>
<evidence type="ECO:0000313" key="1">
    <source>
        <dbReference type="EMBL" id="RGK38804.1"/>
    </source>
</evidence>
<dbReference type="AlphaFoldDB" id="A0A3E4LND4"/>